<dbReference type="AlphaFoldDB" id="A0A2T7A7B5"/>
<organism evidence="2 3">
    <name type="scientific">Tuber borchii</name>
    <name type="common">White truffle</name>
    <dbReference type="NCBI Taxonomy" id="42251"/>
    <lineage>
        <taxon>Eukaryota</taxon>
        <taxon>Fungi</taxon>
        <taxon>Dikarya</taxon>
        <taxon>Ascomycota</taxon>
        <taxon>Pezizomycotina</taxon>
        <taxon>Pezizomycetes</taxon>
        <taxon>Pezizales</taxon>
        <taxon>Tuberaceae</taxon>
        <taxon>Tuber</taxon>
    </lineage>
</organism>
<dbReference type="OrthoDB" id="10609851at2759"/>
<gene>
    <name evidence="2" type="ORF">B9Z19DRAFT_1072163</name>
</gene>
<feature type="transmembrane region" description="Helical" evidence="1">
    <location>
        <begin position="112"/>
        <end position="135"/>
    </location>
</feature>
<keyword evidence="3" id="KW-1185">Reference proteome</keyword>
<dbReference type="Proteomes" id="UP000244722">
    <property type="component" value="Unassembled WGS sequence"/>
</dbReference>
<sequence>MGDVRPPLYSDISDLNQPLHKVCPGPFLLRNRLLHEVERKERKRKKERKKTKTEFPLPTSTGTVFMSSKTPLQFGEEGNGPMPTASTISLLFSHAHPAVGGMSSRGKEHAACCFLLVNFSVLIPLIPTITYISLALPYLSFFYQLTSSSLSLISPHSIFQSINLNTLSGRQHTYLVVPPLAILFYYLHPVYTPLSPPLLSSLPLSLSVHTPLFHPVFSQRP</sequence>
<keyword evidence="1" id="KW-1133">Transmembrane helix</keyword>
<keyword evidence="1" id="KW-0812">Transmembrane</keyword>
<evidence type="ECO:0000256" key="1">
    <source>
        <dbReference type="SAM" id="Phobius"/>
    </source>
</evidence>
<name>A0A2T7A7B5_TUBBO</name>
<reference evidence="2 3" key="1">
    <citation type="submission" date="2017-04" db="EMBL/GenBank/DDBJ databases">
        <title>Draft genome sequence of Tuber borchii Vittad., a whitish edible truffle.</title>
        <authorList>
            <consortium name="DOE Joint Genome Institute"/>
            <person name="Murat C."/>
            <person name="Kuo A."/>
            <person name="Barry K.W."/>
            <person name="Clum A."/>
            <person name="Dockter R.B."/>
            <person name="Fauchery L."/>
            <person name="Iotti M."/>
            <person name="Kohler A."/>
            <person name="Labutti K."/>
            <person name="Lindquist E.A."/>
            <person name="Lipzen A."/>
            <person name="Ohm R.A."/>
            <person name="Wang M."/>
            <person name="Grigoriev I.V."/>
            <person name="Zambonelli A."/>
            <person name="Martin F.M."/>
        </authorList>
    </citation>
    <scope>NUCLEOTIDE SEQUENCE [LARGE SCALE GENOMIC DNA]</scope>
    <source>
        <strain evidence="2 3">Tbo3840</strain>
    </source>
</reference>
<proteinExistence type="predicted"/>
<protein>
    <submittedName>
        <fullName evidence="2">Uncharacterized protein</fullName>
    </submittedName>
</protein>
<comment type="caution">
    <text evidence="2">The sequence shown here is derived from an EMBL/GenBank/DDBJ whole genome shotgun (WGS) entry which is preliminary data.</text>
</comment>
<keyword evidence="1" id="KW-0472">Membrane</keyword>
<evidence type="ECO:0000313" key="2">
    <source>
        <dbReference type="EMBL" id="PUU83610.1"/>
    </source>
</evidence>
<evidence type="ECO:0000313" key="3">
    <source>
        <dbReference type="Proteomes" id="UP000244722"/>
    </source>
</evidence>
<dbReference type="EMBL" id="NESQ01000009">
    <property type="protein sequence ID" value="PUU83610.1"/>
    <property type="molecule type" value="Genomic_DNA"/>
</dbReference>
<accession>A0A2T7A7B5</accession>